<dbReference type="AlphaFoldDB" id="A0A7W3VX44"/>
<sequence>MTHHPEREFDQWLGERQRGLSDSLDAVLNLHSGLRDALLPDRRADLDRALSNAVDPGAGLAAILTSRPETAPRAPAAGGPDGGDLTAYSLALMARPEQTRLALRARIPYNELNEIDSELSWQTTFRELADDLKAIHESLQLKNPVEPELRRQALDLLKTSVKAVDQYRIAPRYGPLNGLVLRDNEKLAYARRLASTWINLIEADRLHDTRLDFIARRFESAVDAGLSIMHAFSRVDRVDIDLAEALKNELRRLRERGADGRFSSSITKAVNRIRRATTDFTGADLASADLTDIPLVGVRWSAATRWPAEWAEHVRRNSTEIKPGVFEIRRRPRNLSHSTL</sequence>
<evidence type="ECO:0000313" key="1">
    <source>
        <dbReference type="EMBL" id="MBB1154357.1"/>
    </source>
</evidence>
<proteinExistence type="predicted"/>
<evidence type="ECO:0000313" key="2">
    <source>
        <dbReference type="Proteomes" id="UP000526734"/>
    </source>
</evidence>
<keyword evidence="2" id="KW-1185">Reference proteome</keyword>
<name>A0A7W3VX44_9PSEU</name>
<dbReference type="Proteomes" id="UP000526734">
    <property type="component" value="Unassembled WGS sequence"/>
</dbReference>
<gene>
    <name evidence="1" type="ORF">H4281_14535</name>
</gene>
<dbReference type="EMBL" id="JACGZW010000004">
    <property type="protein sequence ID" value="MBB1154357.1"/>
    <property type="molecule type" value="Genomic_DNA"/>
</dbReference>
<protein>
    <submittedName>
        <fullName evidence="1">Uncharacterized protein</fullName>
    </submittedName>
</protein>
<dbReference type="RefSeq" id="WP_182891408.1">
    <property type="nucleotide sequence ID" value="NZ_JACGZW010000004.1"/>
</dbReference>
<organism evidence="1 2">
    <name type="scientific">Amycolatopsis dendrobii</name>
    <dbReference type="NCBI Taxonomy" id="2760662"/>
    <lineage>
        <taxon>Bacteria</taxon>
        <taxon>Bacillati</taxon>
        <taxon>Actinomycetota</taxon>
        <taxon>Actinomycetes</taxon>
        <taxon>Pseudonocardiales</taxon>
        <taxon>Pseudonocardiaceae</taxon>
        <taxon>Amycolatopsis</taxon>
    </lineage>
</organism>
<accession>A0A7W3VX44</accession>
<reference evidence="1 2" key="1">
    <citation type="submission" date="2020-08" db="EMBL/GenBank/DDBJ databases">
        <title>Amycolatopsis sp. nov. DR6-1 isolated from Dendrobium heterocarpum.</title>
        <authorList>
            <person name="Tedsree N."/>
            <person name="Kuncharoen N."/>
            <person name="Likhitwitayawuid K."/>
            <person name="Tanasupawat S."/>
        </authorList>
    </citation>
    <scope>NUCLEOTIDE SEQUENCE [LARGE SCALE GENOMIC DNA]</scope>
    <source>
        <strain evidence="1 2">DR6-1</strain>
    </source>
</reference>
<comment type="caution">
    <text evidence="1">The sequence shown here is derived from an EMBL/GenBank/DDBJ whole genome shotgun (WGS) entry which is preliminary data.</text>
</comment>